<dbReference type="GO" id="GO:0005634">
    <property type="term" value="C:nucleus"/>
    <property type="evidence" value="ECO:0007669"/>
    <property type="project" value="UniProtKB-SubCell"/>
</dbReference>
<gene>
    <name evidence="26" type="ORF">SUZIE_123270</name>
</gene>
<comment type="function">
    <text evidence="21">May participate in the nuclear signaling of EGFR and MAPK1/ERK2.</text>
</comment>
<evidence type="ECO:0000256" key="23">
    <source>
        <dbReference type="SAM" id="MobiDB-lite"/>
    </source>
</evidence>
<keyword evidence="12 24" id="KW-0812">Transmembrane</keyword>
<evidence type="ECO:0000256" key="4">
    <source>
        <dbReference type="ARBA" id="ARBA00004496"/>
    </source>
</evidence>
<keyword evidence="8" id="KW-0963">Cytoplasm</keyword>
<dbReference type="FunFam" id="2.60.40.10:FF:001040">
    <property type="entry name" value="Microfibrillar-associated protein 3-like protein"/>
    <property type="match status" value="1"/>
</dbReference>
<feature type="transmembrane region" description="Helical" evidence="24">
    <location>
        <begin position="510"/>
        <end position="533"/>
    </location>
</feature>
<name>A0AA41MKJ5_SCICA</name>
<dbReference type="CDD" id="cd00096">
    <property type="entry name" value="Ig"/>
    <property type="match status" value="1"/>
</dbReference>
<evidence type="ECO:0000256" key="21">
    <source>
        <dbReference type="ARBA" id="ARBA00055324"/>
    </source>
</evidence>
<keyword evidence="27" id="KW-1185">Reference proteome</keyword>
<dbReference type="SMART" id="SM00409">
    <property type="entry name" value="IG"/>
    <property type="match status" value="1"/>
</dbReference>
<evidence type="ECO:0000256" key="13">
    <source>
        <dbReference type="ARBA" id="ARBA00022729"/>
    </source>
</evidence>
<keyword evidence="10" id="KW-0032">Aminotransferase</keyword>
<evidence type="ECO:0000256" key="24">
    <source>
        <dbReference type="SAM" id="Phobius"/>
    </source>
</evidence>
<dbReference type="SUPFAM" id="SSF53383">
    <property type="entry name" value="PLP-dependent transferases"/>
    <property type="match status" value="1"/>
</dbReference>
<keyword evidence="7" id="KW-1003">Cell membrane</keyword>
<evidence type="ECO:0000256" key="2">
    <source>
        <dbReference type="ARBA" id="ARBA00004123"/>
    </source>
</evidence>
<evidence type="ECO:0000256" key="16">
    <source>
        <dbReference type="ARBA" id="ARBA00023136"/>
    </source>
</evidence>
<evidence type="ECO:0000256" key="15">
    <source>
        <dbReference type="ARBA" id="ARBA00022989"/>
    </source>
</evidence>
<dbReference type="InterPro" id="IPR015424">
    <property type="entry name" value="PyrdxlP-dep_Trfase"/>
</dbReference>
<reference evidence="26" key="1">
    <citation type="submission" date="2020-03" db="EMBL/GenBank/DDBJ databases">
        <title>Studies in the Genomics of Life Span.</title>
        <authorList>
            <person name="Glass D."/>
        </authorList>
    </citation>
    <scope>NUCLEOTIDE SEQUENCE</scope>
    <source>
        <strain evidence="26">SUZIE</strain>
        <tissue evidence="26">Muscle</tissue>
    </source>
</reference>
<dbReference type="SMART" id="SM00408">
    <property type="entry name" value="IGc2"/>
    <property type="match status" value="1"/>
</dbReference>
<evidence type="ECO:0000313" key="26">
    <source>
        <dbReference type="EMBL" id="MBZ3873504.1"/>
    </source>
</evidence>
<dbReference type="SUPFAM" id="SSF48726">
    <property type="entry name" value="Immunoglobulin"/>
    <property type="match status" value="1"/>
</dbReference>
<keyword evidence="11" id="KW-0808">Transferase</keyword>
<comment type="similarity">
    <text evidence="5">Belongs to the class-I pyridoxal-phosphate-dependent aminotransferase family.</text>
</comment>
<dbReference type="EMBL" id="JAATJV010206633">
    <property type="protein sequence ID" value="MBZ3873504.1"/>
    <property type="molecule type" value="Genomic_DNA"/>
</dbReference>
<evidence type="ECO:0000256" key="7">
    <source>
        <dbReference type="ARBA" id="ARBA00022475"/>
    </source>
</evidence>
<comment type="caution">
    <text evidence="26">The sequence shown here is derived from an EMBL/GenBank/DDBJ whole genome shotgun (WGS) entry which is preliminary data.</text>
</comment>
<evidence type="ECO:0000256" key="10">
    <source>
        <dbReference type="ARBA" id="ARBA00022576"/>
    </source>
</evidence>
<evidence type="ECO:0000256" key="5">
    <source>
        <dbReference type="ARBA" id="ARBA00007441"/>
    </source>
</evidence>
<feature type="region of interest" description="Disordered" evidence="23">
    <location>
        <begin position="632"/>
        <end position="759"/>
    </location>
</feature>
<dbReference type="InterPro" id="IPR004839">
    <property type="entry name" value="Aminotransferase_I/II_large"/>
</dbReference>
<dbReference type="FunFam" id="3.90.1150.10:FF:000166">
    <property type="entry name" value="Kynurenine/alpha-aminoadipate aminotransferase, mitochondrial"/>
    <property type="match status" value="1"/>
</dbReference>
<feature type="compositionally biased region" description="Low complexity" evidence="23">
    <location>
        <begin position="723"/>
        <end position="736"/>
    </location>
</feature>
<dbReference type="InterPro" id="IPR013098">
    <property type="entry name" value="Ig_I-set"/>
</dbReference>
<proteinExistence type="inferred from homology"/>
<evidence type="ECO:0000256" key="14">
    <source>
        <dbReference type="ARBA" id="ARBA00022898"/>
    </source>
</evidence>
<organism evidence="26 27">
    <name type="scientific">Sciurus carolinensis</name>
    <name type="common">Eastern gray squirrel</name>
    <dbReference type="NCBI Taxonomy" id="30640"/>
    <lineage>
        <taxon>Eukaryota</taxon>
        <taxon>Metazoa</taxon>
        <taxon>Chordata</taxon>
        <taxon>Craniata</taxon>
        <taxon>Vertebrata</taxon>
        <taxon>Euteleostomi</taxon>
        <taxon>Mammalia</taxon>
        <taxon>Eutheria</taxon>
        <taxon>Euarchontoglires</taxon>
        <taxon>Glires</taxon>
        <taxon>Rodentia</taxon>
        <taxon>Sciuromorpha</taxon>
        <taxon>Sciuridae</taxon>
        <taxon>Sciurinae</taxon>
        <taxon>Sciurini</taxon>
        <taxon>Sciurus</taxon>
    </lineage>
</organism>
<dbReference type="FunFam" id="3.40.640.10:FF:000053">
    <property type="entry name" value="Aminotransferase, class I"/>
    <property type="match status" value="1"/>
</dbReference>
<dbReference type="GO" id="GO:0005886">
    <property type="term" value="C:plasma membrane"/>
    <property type="evidence" value="ECO:0007669"/>
    <property type="project" value="UniProtKB-SubCell"/>
</dbReference>
<evidence type="ECO:0000259" key="25">
    <source>
        <dbReference type="PROSITE" id="PS50835"/>
    </source>
</evidence>
<keyword evidence="9" id="KW-0597">Phosphoprotein</keyword>
<sequence>MFPFKSAVITVENGNSIRLGEELMKEALQYSSASGVPELLSWLKQFQIKLHNPPTIHYPPSQGQMDICITSGCQEGLSKVFEMLIDPGDNILLNEPVYATTIQTLLPLGCNIINVPSDRYGIIPDSLTEILCKWKQGNSKDPKKKSPKFLYTIPNGNNPTGNSLTGDRKKEIYELARKYDFLIIEDDPYYFLQFNKPWEPTFLSMDVDGRVIRADTFSKILSSGVTDFYRDQRDAMLAAADKWLTGLAEWNVPIAGMFLWIKIKGIPNVEQLIKEKALKKEVLMVPGNSFYINSSAPSPYFRACYSWVSPEKMDVVFKQAPTPWMQNRFAPWPVLNSVLSETRFHWQTIYCLTEQAKKMDLLKSHLTVCFLPSVPFLILVSTLATAKSVTNSTLNGTDVVLGSVPVIIARTDHIIVKEGNSALINCSVFGIPEPQFKWYNSVGKLLKEEEDEKEKGGGGKWQMLSGGLLNITKVSFSDRGKYTCVASNIYGTVNNTVTLRVIFTSGDMGVYYMVVCLVAFTIVMVLNITRLCMMSSHLKKTEKAINEFFRTEGAEKLQKAFEIAKRIPIITSAKTLELAKVTQFKTMEFARYIEELARSVPLPPLIMNCRTIMEEIMEVVGLEEQGQNFVRHTPEGQEATDRDEVYTIPNSLKRSDSPTADSDASSLHEQPQQIAIKVSVHPQSKKDQADDQEGVQFEVQDEEETEPSAERSPETAEPSTDITSTELTSEEPTPVEVSDRGLPPAHLETTEPAVTHDKNTCIIYESHV</sequence>
<evidence type="ECO:0000256" key="11">
    <source>
        <dbReference type="ARBA" id="ARBA00022679"/>
    </source>
</evidence>
<evidence type="ECO:0000256" key="18">
    <source>
        <dbReference type="ARBA" id="ARBA00023180"/>
    </source>
</evidence>
<keyword evidence="15 24" id="KW-1133">Transmembrane helix</keyword>
<dbReference type="PANTHER" id="PTHR42790:SF19">
    <property type="entry name" value="KYNURENINE_ALPHA-AMINOADIPATE AMINOTRANSFERASE, MITOCHONDRIAL"/>
    <property type="match status" value="1"/>
</dbReference>
<dbReference type="InterPro" id="IPR013783">
    <property type="entry name" value="Ig-like_fold"/>
</dbReference>
<comment type="subcellular location">
    <subcellularLocation>
        <location evidence="3">Cell membrane</location>
        <topology evidence="3">Single-pass type I membrane protein</topology>
    </subcellularLocation>
    <subcellularLocation>
        <location evidence="4">Cytoplasm</location>
    </subcellularLocation>
    <subcellularLocation>
        <location evidence="2">Nucleus</location>
    </subcellularLocation>
</comment>
<protein>
    <recommendedName>
        <fullName evidence="22">Microfibrillar-associated protein 3-like</fullName>
    </recommendedName>
</protein>
<keyword evidence="17" id="KW-1015">Disulfide bond</keyword>
<evidence type="ECO:0000256" key="20">
    <source>
        <dbReference type="ARBA" id="ARBA00023319"/>
    </source>
</evidence>
<keyword evidence="13" id="KW-0732">Signal</keyword>
<evidence type="ECO:0000256" key="6">
    <source>
        <dbReference type="ARBA" id="ARBA00011738"/>
    </source>
</evidence>
<evidence type="ECO:0000256" key="12">
    <source>
        <dbReference type="ARBA" id="ARBA00022692"/>
    </source>
</evidence>
<dbReference type="Gene3D" id="3.40.640.10">
    <property type="entry name" value="Type I PLP-dependent aspartate aminotransferase-like (Major domain)"/>
    <property type="match status" value="2"/>
</dbReference>
<comment type="subunit">
    <text evidence="6">Homodimer.</text>
</comment>
<keyword evidence="16 24" id="KW-0472">Membrane</keyword>
<keyword evidence="20" id="KW-0393">Immunoglobulin domain</keyword>
<keyword evidence="19" id="KW-0539">Nucleus</keyword>
<comment type="cofactor">
    <cofactor evidence="1">
        <name>pyridoxal 5'-phosphate</name>
        <dbReference type="ChEBI" id="CHEBI:597326"/>
    </cofactor>
</comment>
<keyword evidence="14" id="KW-0663">Pyridoxal phosphate</keyword>
<dbReference type="InterPro" id="IPR003598">
    <property type="entry name" value="Ig_sub2"/>
</dbReference>
<dbReference type="Pfam" id="PF07679">
    <property type="entry name" value="I-set"/>
    <property type="match status" value="1"/>
</dbReference>
<dbReference type="InterPro" id="IPR050859">
    <property type="entry name" value="Class-I_PLP-dep_aminotransf"/>
</dbReference>
<dbReference type="Pfam" id="PF00155">
    <property type="entry name" value="Aminotran_1_2"/>
    <property type="match status" value="1"/>
</dbReference>
<dbReference type="InterPro" id="IPR007110">
    <property type="entry name" value="Ig-like_dom"/>
</dbReference>
<dbReference type="Gene3D" id="2.60.40.10">
    <property type="entry name" value="Immunoglobulins"/>
    <property type="match status" value="1"/>
</dbReference>
<dbReference type="AlphaFoldDB" id="A0AA41MKJ5"/>
<dbReference type="GO" id="GO:0005737">
    <property type="term" value="C:cytoplasm"/>
    <property type="evidence" value="ECO:0007669"/>
    <property type="project" value="UniProtKB-SubCell"/>
</dbReference>
<evidence type="ECO:0000256" key="17">
    <source>
        <dbReference type="ARBA" id="ARBA00023157"/>
    </source>
</evidence>
<dbReference type="PROSITE" id="PS50835">
    <property type="entry name" value="IG_LIKE"/>
    <property type="match status" value="1"/>
</dbReference>
<dbReference type="InterPro" id="IPR015421">
    <property type="entry name" value="PyrdxlP-dep_Trfase_major"/>
</dbReference>
<dbReference type="GO" id="GO:0016212">
    <property type="term" value="F:kynurenine-oxoglutarate transaminase activity"/>
    <property type="evidence" value="ECO:0007669"/>
    <property type="project" value="TreeGrafter"/>
</dbReference>
<dbReference type="GO" id="GO:0030170">
    <property type="term" value="F:pyridoxal phosphate binding"/>
    <property type="evidence" value="ECO:0007669"/>
    <property type="project" value="InterPro"/>
</dbReference>
<keyword evidence="18" id="KW-0325">Glycoprotein</keyword>
<feature type="compositionally biased region" description="Basic and acidic residues" evidence="23">
    <location>
        <begin position="632"/>
        <end position="645"/>
    </location>
</feature>
<evidence type="ECO:0000256" key="8">
    <source>
        <dbReference type="ARBA" id="ARBA00022490"/>
    </source>
</evidence>
<evidence type="ECO:0000256" key="9">
    <source>
        <dbReference type="ARBA" id="ARBA00022553"/>
    </source>
</evidence>
<dbReference type="Proteomes" id="UP001166674">
    <property type="component" value="Unassembled WGS sequence"/>
</dbReference>
<dbReference type="CDD" id="cd00609">
    <property type="entry name" value="AAT_like"/>
    <property type="match status" value="1"/>
</dbReference>
<dbReference type="InterPro" id="IPR036179">
    <property type="entry name" value="Ig-like_dom_sf"/>
</dbReference>
<feature type="domain" description="Ig-like" evidence="25">
    <location>
        <begin position="405"/>
        <end position="500"/>
    </location>
</feature>
<evidence type="ECO:0000313" key="27">
    <source>
        <dbReference type="Proteomes" id="UP001166674"/>
    </source>
</evidence>
<accession>A0AA41MKJ5</accession>
<dbReference type="PANTHER" id="PTHR42790">
    <property type="entry name" value="AMINOTRANSFERASE"/>
    <property type="match status" value="1"/>
</dbReference>
<evidence type="ECO:0000256" key="3">
    <source>
        <dbReference type="ARBA" id="ARBA00004251"/>
    </source>
</evidence>
<evidence type="ECO:0000256" key="1">
    <source>
        <dbReference type="ARBA" id="ARBA00001933"/>
    </source>
</evidence>
<evidence type="ECO:0000256" key="19">
    <source>
        <dbReference type="ARBA" id="ARBA00023242"/>
    </source>
</evidence>
<dbReference type="GO" id="GO:1901605">
    <property type="term" value="P:alpha-amino acid metabolic process"/>
    <property type="evidence" value="ECO:0007669"/>
    <property type="project" value="TreeGrafter"/>
</dbReference>
<evidence type="ECO:0000256" key="22">
    <source>
        <dbReference type="ARBA" id="ARBA00067552"/>
    </source>
</evidence>
<dbReference type="InterPro" id="IPR003599">
    <property type="entry name" value="Ig_sub"/>
</dbReference>